<dbReference type="InterPro" id="IPR009813">
    <property type="entry name" value="Uncharacterised_YebG"/>
</dbReference>
<keyword evidence="3" id="KW-1185">Reference proteome</keyword>
<dbReference type="Pfam" id="PF07130">
    <property type="entry name" value="YebG"/>
    <property type="match status" value="1"/>
</dbReference>
<sequence>MAVIVKYVVERNGVEKMTFTSKKEADTYDKMLDVADGLTDLISSSSLDMDDRLTEELSLYLAQNSASLQIILKGGKLKTPEVSKEKTPKSKKVSKSTVEKEAA</sequence>
<feature type="region of interest" description="Disordered" evidence="1">
    <location>
        <begin position="78"/>
        <end position="103"/>
    </location>
</feature>
<evidence type="ECO:0008006" key="4">
    <source>
        <dbReference type="Google" id="ProtNLM"/>
    </source>
</evidence>
<dbReference type="OrthoDB" id="6415307at2"/>
<reference evidence="3" key="1">
    <citation type="submission" date="2018-05" db="EMBL/GenBank/DDBJ databases">
        <authorList>
            <person name="Cea G.-C."/>
            <person name="William W."/>
        </authorList>
    </citation>
    <scope>NUCLEOTIDE SEQUENCE [LARGE SCALE GENOMIC DNA]</scope>
    <source>
        <strain evidence="3">DB21MT 5</strain>
    </source>
</reference>
<feature type="compositionally biased region" description="Basic and acidic residues" evidence="1">
    <location>
        <begin position="78"/>
        <end position="88"/>
    </location>
</feature>
<dbReference type="InterPro" id="IPR038627">
    <property type="entry name" value="YebG-like_sf"/>
</dbReference>
<evidence type="ECO:0000313" key="3">
    <source>
        <dbReference type="Proteomes" id="UP000250163"/>
    </source>
</evidence>
<evidence type="ECO:0000256" key="1">
    <source>
        <dbReference type="SAM" id="MobiDB-lite"/>
    </source>
</evidence>
<dbReference type="EMBL" id="LS483250">
    <property type="protein sequence ID" value="SQD77207.1"/>
    <property type="molecule type" value="Genomic_DNA"/>
</dbReference>
<dbReference type="Proteomes" id="UP000250163">
    <property type="component" value="Chromosome MORIYA"/>
</dbReference>
<dbReference type="Gene3D" id="1.10.10.710">
    <property type="entry name" value="PSPTO_1197 like"/>
    <property type="match status" value="1"/>
</dbReference>
<evidence type="ECO:0000313" key="2">
    <source>
        <dbReference type="EMBL" id="SQD77207.1"/>
    </source>
</evidence>
<gene>
    <name evidence="2" type="ORF">MORIYA_0729</name>
</gene>
<dbReference type="AlphaFoldDB" id="A0A330LJA0"/>
<protein>
    <recommendedName>
        <fullName evidence="4">DNA damage-inducible gene in SOS regulon, dependent on cyclic AMP and H-NS</fullName>
    </recommendedName>
</protein>
<name>A0A330LJA0_9GAMM</name>
<dbReference type="RefSeq" id="WP_112712720.1">
    <property type="nucleotide sequence ID" value="NZ_LS483250.1"/>
</dbReference>
<proteinExistence type="predicted"/>
<organism evidence="2 3">
    <name type="scientific">Moritella yayanosii</name>
    <dbReference type="NCBI Taxonomy" id="69539"/>
    <lineage>
        <taxon>Bacteria</taxon>
        <taxon>Pseudomonadati</taxon>
        <taxon>Pseudomonadota</taxon>
        <taxon>Gammaproteobacteria</taxon>
        <taxon>Alteromonadales</taxon>
        <taxon>Moritellaceae</taxon>
        <taxon>Moritella</taxon>
    </lineage>
</organism>
<accession>A0A330LJA0</accession>
<dbReference type="KEGG" id="mya:MORIYA_0729"/>